<dbReference type="SMART" id="SM00355">
    <property type="entry name" value="ZnF_C2H2"/>
    <property type="match status" value="7"/>
</dbReference>
<dbReference type="SUPFAM" id="SSF57667">
    <property type="entry name" value="beta-beta-alpha zinc fingers"/>
    <property type="match status" value="3"/>
</dbReference>
<protein>
    <recommendedName>
        <fullName evidence="7">C2H2-type domain-containing protein</fullName>
    </recommendedName>
</protein>
<evidence type="ECO:0000256" key="5">
    <source>
        <dbReference type="PROSITE-ProRule" id="PRU00042"/>
    </source>
</evidence>
<dbReference type="GO" id="GO:0000981">
    <property type="term" value="F:DNA-binding transcription factor activity, RNA polymerase II-specific"/>
    <property type="evidence" value="ECO:0007669"/>
    <property type="project" value="TreeGrafter"/>
</dbReference>
<reference evidence="9" key="1">
    <citation type="submission" date="2017-01" db="EMBL/GenBank/DDBJ databases">
        <title>Comparative genomics of anhydrobiosis in the tardigrade Hypsibius dujardini.</title>
        <authorList>
            <person name="Yoshida Y."/>
            <person name="Koutsovoulos G."/>
            <person name="Laetsch D."/>
            <person name="Stevens L."/>
            <person name="Kumar S."/>
            <person name="Horikawa D."/>
            <person name="Ishino K."/>
            <person name="Komine S."/>
            <person name="Tomita M."/>
            <person name="Blaxter M."/>
            <person name="Arakawa K."/>
        </authorList>
    </citation>
    <scope>NUCLEOTIDE SEQUENCE [LARGE SCALE GENOMIC DNA]</scope>
    <source>
        <strain evidence="9">Z151</strain>
    </source>
</reference>
<gene>
    <name evidence="8" type="ORF">BV898_12656</name>
</gene>
<dbReference type="GO" id="GO:0005634">
    <property type="term" value="C:nucleus"/>
    <property type="evidence" value="ECO:0007669"/>
    <property type="project" value="TreeGrafter"/>
</dbReference>
<feature type="domain" description="C2H2-type" evidence="7">
    <location>
        <begin position="136"/>
        <end position="165"/>
    </location>
</feature>
<dbReference type="PROSITE" id="PS00028">
    <property type="entry name" value="ZINC_FINGER_C2H2_1"/>
    <property type="match status" value="1"/>
</dbReference>
<keyword evidence="9" id="KW-1185">Reference proteome</keyword>
<dbReference type="GO" id="GO:0008270">
    <property type="term" value="F:zinc ion binding"/>
    <property type="evidence" value="ECO:0007669"/>
    <property type="project" value="UniProtKB-KW"/>
</dbReference>
<feature type="domain" description="C2H2-type" evidence="7">
    <location>
        <begin position="249"/>
        <end position="276"/>
    </location>
</feature>
<dbReference type="OrthoDB" id="8117402at2759"/>
<accession>A0A1W0WD21</accession>
<dbReference type="PROSITE" id="PS50157">
    <property type="entry name" value="ZINC_FINGER_C2H2_2"/>
    <property type="match status" value="3"/>
</dbReference>
<evidence type="ECO:0000313" key="8">
    <source>
        <dbReference type="EMBL" id="OQV13116.1"/>
    </source>
</evidence>
<keyword evidence="2" id="KW-0677">Repeat</keyword>
<feature type="region of interest" description="Disordered" evidence="6">
    <location>
        <begin position="332"/>
        <end position="354"/>
    </location>
</feature>
<evidence type="ECO:0000259" key="7">
    <source>
        <dbReference type="PROSITE" id="PS50157"/>
    </source>
</evidence>
<proteinExistence type="predicted"/>
<keyword evidence="1" id="KW-0479">Metal-binding</keyword>
<dbReference type="Gene3D" id="3.30.160.60">
    <property type="entry name" value="Classic Zinc Finger"/>
    <property type="match status" value="3"/>
</dbReference>
<keyword evidence="4" id="KW-0862">Zinc</keyword>
<dbReference type="EMBL" id="MTYJ01000130">
    <property type="protein sequence ID" value="OQV13116.1"/>
    <property type="molecule type" value="Genomic_DNA"/>
</dbReference>
<evidence type="ECO:0000256" key="1">
    <source>
        <dbReference type="ARBA" id="ARBA00022723"/>
    </source>
</evidence>
<dbReference type="InterPro" id="IPR036236">
    <property type="entry name" value="Znf_C2H2_sf"/>
</dbReference>
<dbReference type="GO" id="GO:0043565">
    <property type="term" value="F:sequence-specific DNA binding"/>
    <property type="evidence" value="ECO:0007669"/>
    <property type="project" value="TreeGrafter"/>
</dbReference>
<evidence type="ECO:0000313" key="9">
    <source>
        <dbReference type="Proteomes" id="UP000192578"/>
    </source>
</evidence>
<name>A0A1W0WD21_HYPEX</name>
<organism evidence="8 9">
    <name type="scientific">Hypsibius exemplaris</name>
    <name type="common">Freshwater tardigrade</name>
    <dbReference type="NCBI Taxonomy" id="2072580"/>
    <lineage>
        <taxon>Eukaryota</taxon>
        <taxon>Metazoa</taxon>
        <taxon>Ecdysozoa</taxon>
        <taxon>Tardigrada</taxon>
        <taxon>Eutardigrada</taxon>
        <taxon>Parachela</taxon>
        <taxon>Hypsibioidea</taxon>
        <taxon>Hypsibiidae</taxon>
        <taxon>Hypsibius</taxon>
    </lineage>
</organism>
<evidence type="ECO:0000256" key="4">
    <source>
        <dbReference type="ARBA" id="ARBA00022833"/>
    </source>
</evidence>
<dbReference type="InterPro" id="IPR013087">
    <property type="entry name" value="Znf_C2H2_type"/>
</dbReference>
<evidence type="ECO:0000256" key="2">
    <source>
        <dbReference type="ARBA" id="ARBA00022737"/>
    </source>
</evidence>
<evidence type="ECO:0000256" key="6">
    <source>
        <dbReference type="SAM" id="MobiDB-lite"/>
    </source>
</evidence>
<dbReference type="Proteomes" id="UP000192578">
    <property type="component" value="Unassembled WGS sequence"/>
</dbReference>
<evidence type="ECO:0000256" key="3">
    <source>
        <dbReference type="ARBA" id="ARBA00022771"/>
    </source>
</evidence>
<sequence>MLQLDYSDLLKEGDLAWTFQLSGVMSASTASGAEVKKPIKCTFKGCRFATTTNQRLQSHRDRKHKDPEQGLFRCTEAGCSFPGTYTFSMWKRHQQVHKSKKPIPCLVDGCSYDTFRPDNLTAHVQRYHTPLDAAEFRCKEKRCKYLGGTKADLERHMFSHTRDWPLGCDYCTFRAYQVSKIKVHKQKMHPKEWAVEEAEAAVLKVRKPAGLVSLVSAAASVDSVSTSSSSWTALQEDLNNEITTAAVSYQCSDCECCYEKLKDLENHEQTHTEERGYECPTCGYFSKFGNVMMEHMKRKDHHKQMPMWGVKEGGEWPVDELSDILGDLGVLDEDVSEERDDEEEIEDLEVEISN</sequence>
<dbReference type="PANTHER" id="PTHR24408">
    <property type="entry name" value="ZINC FINGER PROTEIN"/>
    <property type="match status" value="1"/>
</dbReference>
<dbReference type="PANTHER" id="PTHR24408:SF67">
    <property type="entry name" value="C2H2-TYPE DOMAIN-CONTAINING PROTEIN"/>
    <property type="match status" value="1"/>
</dbReference>
<dbReference type="AlphaFoldDB" id="A0A1W0WD21"/>
<comment type="caution">
    <text evidence="8">The sequence shown here is derived from an EMBL/GenBank/DDBJ whole genome shotgun (WGS) entry which is preliminary data.</text>
</comment>
<feature type="domain" description="C2H2-type" evidence="7">
    <location>
        <begin position="277"/>
        <end position="306"/>
    </location>
</feature>
<keyword evidence="3 5" id="KW-0863">Zinc-finger</keyword>